<accession>A0A9Q3DSX1</accession>
<organism evidence="1 2">
    <name type="scientific">Austropuccinia psidii MF-1</name>
    <dbReference type="NCBI Taxonomy" id="1389203"/>
    <lineage>
        <taxon>Eukaryota</taxon>
        <taxon>Fungi</taxon>
        <taxon>Dikarya</taxon>
        <taxon>Basidiomycota</taxon>
        <taxon>Pucciniomycotina</taxon>
        <taxon>Pucciniomycetes</taxon>
        <taxon>Pucciniales</taxon>
        <taxon>Sphaerophragmiaceae</taxon>
        <taxon>Austropuccinia</taxon>
    </lineage>
</organism>
<name>A0A9Q3DSX1_9BASI</name>
<dbReference type="EMBL" id="AVOT02019793">
    <property type="protein sequence ID" value="MBW0507577.1"/>
    <property type="molecule type" value="Genomic_DNA"/>
</dbReference>
<gene>
    <name evidence="1" type="ORF">O181_047292</name>
</gene>
<keyword evidence="2" id="KW-1185">Reference proteome</keyword>
<protein>
    <submittedName>
        <fullName evidence="1">Uncharacterized protein</fullName>
    </submittedName>
</protein>
<proteinExistence type="predicted"/>
<comment type="caution">
    <text evidence="1">The sequence shown here is derived from an EMBL/GenBank/DDBJ whole genome shotgun (WGS) entry which is preliminary data.</text>
</comment>
<dbReference type="AlphaFoldDB" id="A0A9Q3DSX1"/>
<evidence type="ECO:0000313" key="1">
    <source>
        <dbReference type="EMBL" id="MBW0507577.1"/>
    </source>
</evidence>
<reference evidence="1" key="1">
    <citation type="submission" date="2021-03" db="EMBL/GenBank/DDBJ databases">
        <title>Draft genome sequence of rust myrtle Austropuccinia psidii MF-1, a brazilian biotype.</title>
        <authorList>
            <person name="Quecine M.C."/>
            <person name="Pachon D.M.R."/>
            <person name="Bonatelli M.L."/>
            <person name="Correr F.H."/>
            <person name="Franceschini L.M."/>
            <person name="Leite T.F."/>
            <person name="Margarido G.R.A."/>
            <person name="Almeida C.A."/>
            <person name="Ferrarezi J.A."/>
            <person name="Labate C.A."/>
        </authorList>
    </citation>
    <scope>NUCLEOTIDE SEQUENCE</scope>
    <source>
        <strain evidence="1">MF-1</strain>
    </source>
</reference>
<sequence>MKHVDIQLNFIQEVINDSIIQLKYIATTEMLADFLTKAICRPAWHRTMNCLRFSRMEDRGNVKMVDLSHAGLRSHIDLETVYNGTSCYSTRETRISQKLLLISTNRTFSYVYSSYTTSINSGVFST</sequence>
<dbReference type="Proteomes" id="UP000765509">
    <property type="component" value="Unassembled WGS sequence"/>
</dbReference>
<dbReference type="OrthoDB" id="2667661at2759"/>
<evidence type="ECO:0000313" key="2">
    <source>
        <dbReference type="Proteomes" id="UP000765509"/>
    </source>
</evidence>